<dbReference type="AlphaFoldDB" id="A0A9I9E6B3"/>
<proteinExistence type="predicted"/>
<feature type="region of interest" description="Disordered" evidence="1">
    <location>
        <begin position="83"/>
        <end position="112"/>
    </location>
</feature>
<evidence type="ECO:0000256" key="1">
    <source>
        <dbReference type="SAM" id="MobiDB-lite"/>
    </source>
</evidence>
<reference evidence="2" key="1">
    <citation type="submission" date="2023-03" db="UniProtKB">
        <authorList>
            <consortium name="EnsemblPlants"/>
        </authorList>
    </citation>
    <scope>IDENTIFICATION</scope>
</reference>
<dbReference type="Gramene" id="MELO3C029368.2.1">
    <property type="protein sequence ID" value="MELO3C029368.2.1"/>
    <property type="gene ID" value="MELO3C029368.2"/>
</dbReference>
<sequence length="112" mass="12469">MQKEMRKEEKCKISYLASNSLISTSSLPEKSIHCTLFTCFSFETPDRKLGFLKLLLIPYSFSCTLSSDSSLHSCLDSSVSTMEPEVPMTDSTSEGKCDEFSKSSGIDPVEYI</sequence>
<protein>
    <submittedName>
        <fullName evidence="2">Uncharacterized protein</fullName>
    </submittedName>
</protein>
<evidence type="ECO:0000313" key="2">
    <source>
        <dbReference type="EnsemblPlants" id="MELO3C029368.2.1"/>
    </source>
</evidence>
<accession>A0A9I9E6B3</accession>
<dbReference type="EnsemblPlants" id="MELO3C029368.2.1">
    <property type="protein sequence ID" value="MELO3C029368.2.1"/>
    <property type="gene ID" value="MELO3C029368.2"/>
</dbReference>
<name>A0A9I9E6B3_CUCME</name>
<organism evidence="2">
    <name type="scientific">Cucumis melo</name>
    <name type="common">Muskmelon</name>
    <dbReference type="NCBI Taxonomy" id="3656"/>
    <lineage>
        <taxon>Eukaryota</taxon>
        <taxon>Viridiplantae</taxon>
        <taxon>Streptophyta</taxon>
        <taxon>Embryophyta</taxon>
        <taxon>Tracheophyta</taxon>
        <taxon>Spermatophyta</taxon>
        <taxon>Magnoliopsida</taxon>
        <taxon>eudicotyledons</taxon>
        <taxon>Gunneridae</taxon>
        <taxon>Pentapetalae</taxon>
        <taxon>rosids</taxon>
        <taxon>fabids</taxon>
        <taxon>Cucurbitales</taxon>
        <taxon>Cucurbitaceae</taxon>
        <taxon>Benincaseae</taxon>
        <taxon>Cucumis</taxon>
    </lineage>
</organism>